<evidence type="ECO:0000313" key="1">
    <source>
        <dbReference type="EMBL" id="BAT76838.1"/>
    </source>
</evidence>
<sequence>FMLKVTLEYNLFFFTTCNTTSFNSLAAKDFLLTNDVVTDFPVSDGASADFRSVLSNIAAAGSNFDLQSDSYLVVAATSFKDLTAARDNKIIGSDFILQFILILMKNLLLTKLLKSTRILC</sequence>
<dbReference type="AlphaFoldDB" id="A0A0S3R849"/>
<name>A0A0S3R849_PHAAN</name>
<gene>
    <name evidence="1" type="primary">Vigan.01G489900</name>
    <name evidence="1" type="ORF">VIGAN_01489900</name>
</gene>
<proteinExistence type="predicted"/>
<organism evidence="1 2">
    <name type="scientific">Vigna angularis var. angularis</name>
    <dbReference type="NCBI Taxonomy" id="157739"/>
    <lineage>
        <taxon>Eukaryota</taxon>
        <taxon>Viridiplantae</taxon>
        <taxon>Streptophyta</taxon>
        <taxon>Embryophyta</taxon>
        <taxon>Tracheophyta</taxon>
        <taxon>Spermatophyta</taxon>
        <taxon>Magnoliopsida</taxon>
        <taxon>eudicotyledons</taxon>
        <taxon>Gunneridae</taxon>
        <taxon>Pentapetalae</taxon>
        <taxon>rosids</taxon>
        <taxon>fabids</taxon>
        <taxon>Fabales</taxon>
        <taxon>Fabaceae</taxon>
        <taxon>Papilionoideae</taxon>
        <taxon>50 kb inversion clade</taxon>
        <taxon>NPAAA clade</taxon>
        <taxon>indigoferoid/millettioid clade</taxon>
        <taxon>Phaseoleae</taxon>
        <taxon>Vigna</taxon>
    </lineage>
</organism>
<feature type="non-terminal residue" evidence="1">
    <location>
        <position position="1"/>
    </location>
</feature>
<protein>
    <recommendedName>
        <fullName evidence="3">FAS1 domain-containing protein</fullName>
    </recommendedName>
</protein>
<evidence type="ECO:0000313" key="2">
    <source>
        <dbReference type="Proteomes" id="UP000291084"/>
    </source>
</evidence>
<accession>A0A0S3R849</accession>
<keyword evidence="2" id="KW-1185">Reference proteome</keyword>
<reference evidence="1 2" key="1">
    <citation type="journal article" date="2015" name="Sci. Rep.">
        <title>The power of single molecule real-time sequencing technology in the de novo assembly of a eukaryotic genome.</title>
        <authorList>
            <person name="Sakai H."/>
            <person name="Naito K."/>
            <person name="Ogiso-Tanaka E."/>
            <person name="Takahashi Y."/>
            <person name="Iseki K."/>
            <person name="Muto C."/>
            <person name="Satou K."/>
            <person name="Teruya K."/>
            <person name="Shiroma A."/>
            <person name="Shimoji M."/>
            <person name="Hirano T."/>
            <person name="Itoh T."/>
            <person name="Kaga A."/>
            <person name="Tomooka N."/>
        </authorList>
    </citation>
    <scope>NUCLEOTIDE SEQUENCE [LARGE SCALE GENOMIC DNA]</scope>
    <source>
        <strain evidence="2">cv. Shumari</strain>
    </source>
</reference>
<dbReference type="Proteomes" id="UP000291084">
    <property type="component" value="Chromosome 1"/>
</dbReference>
<dbReference type="EMBL" id="AP015034">
    <property type="protein sequence ID" value="BAT76838.1"/>
    <property type="molecule type" value="Genomic_DNA"/>
</dbReference>
<evidence type="ECO:0008006" key="3">
    <source>
        <dbReference type="Google" id="ProtNLM"/>
    </source>
</evidence>